<dbReference type="EMBL" id="JACBZH010000001">
    <property type="protein sequence ID" value="NYH92902.1"/>
    <property type="molecule type" value="Genomic_DNA"/>
</dbReference>
<name>A0A852ZMX6_9ACTN</name>
<dbReference type="Proteomes" id="UP000579605">
    <property type="component" value="Unassembled WGS sequence"/>
</dbReference>
<proteinExistence type="predicted"/>
<reference evidence="2 3" key="1">
    <citation type="submission" date="2020-07" db="EMBL/GenBank/DDBJ databases">
        <title>Sequencing the genomes of 1000 actinobacteria strains.</title>
        <authorList>
            <person name="Klenk H.-P."/>
        </authorList>
    </citation>
    <scope>NUCLEOTIDE SEQUENCE [LARGE SCALE GENOMIC DNA]</scope>
    <source>
        <strain evidence="2 3">DSM 18448</strain>
    </source>
</reference>
<organism evidence="2 3">
    <name type="scientific">Actinopolymorpha rutila</name>
    <dbReference type="NCBI Taxonomy" id="446787"/>
    <lineage>
        <taxon>Bacteria</taxon>
        <taxon>Bacillati</taxon>
        <taxon>Actinomycetota</taxon>
        <taxon>Actinomycetes</taxon>
        <taxon>Propionibacteriales</taxon>
        <taxon>Actinopolymorphaceae</taxon>
        <taxon>Actinopolymorpha</taxon>
    </lineage>
</organism>
<dbReference type="AlphaFoldDB" id="A0A852ZMX6"/>
<comment type="caution">
    <text evidence="2">The sequence shown here is derived from an EMBL/GenBank/DDBJ whole genome shotgun (WGS) entry which is preliminary data.</text>
</comment>
<evidence type="ECO:0000256" key="1">
    <source>
        <dbReference type="SAM" id="MobiDB-lite"/>
    </source>
</evidence>
<sequence>MGRLMGSGPATIPPWEHARPPDPEARNTWIARP</sequence>
<keyword evidence="3" id="KW-1185">Reference proteome</keyword>
<evidence type="ECO:0000313" key="3">
    <source>
        <dbReference type="Proteomes" id="UP000579605"/>
    </source>
</evidence>
<protein>
    <submittedName>
        <fullName evidence="2">Uncharacterized protein</fullName>
    </submittedName>
</protein>
<evidence type="ECO:0000313" key="2">
    <source>
        <dbReference type="EMBL" id="NYH92902.1"/>
    </source>
</evidence>
<accession>A0A852ZMX6</accession>
<gene>
    <name evidence="2" type="ORF">F4554_005540</name>
</gene>
<feature type="region of interest" description="Disordered" evidence="1">
    <location>
        <begin position="1"/>
        <end position="33"/>
    </location>
</feature>
<feature type="compositionally biased region" description="Basic and acidic residues" evidence="1">
    <location>
        <begin position="16"/>
        <end position="25"/>
    </location>
</feature>